<keyword evidence="5" id="KW-0732">Signal</keyword>
<dbReference type="PROSITE" id="PS51257">
    <property type="entry name" value="PROKAR_LIPOPROTEIN"/>
    <property type="match status" value="1"/>
</dbReference>
<dbReference type="RefSeq" id="WP_099832023.1">
    <property type="nucleotide sequence ID" value="NZ_CP023739.1"/>
</dbReference>
<dbReference type="Pfam" id="PF02321">
    <property type="entry name" value="OEP"/>
    <property type="match status" value="2"/>
</dbReference>
<dbReference type="KEGG" id="mtw:CQW49_22800"/>
<comment type="subcellular location">
    <subcellularLocation>
        <location evidence="9">Cell membrane</location>
        <topology evidence="9">Lipid-anchor</topology>
    </subcellularLocation>
    <subcellularLocation>
        <location evidence="1">Membrane</location>
    </subcellularLocation>
</comment>
<dbReference type="PANTHER" id="PTHR30203">
    <property type="entry name" value="OUTER MEMBRANE CATION EFFLUX PROTEIN"/>
    <property type="match status" value="1"/>
</dbReference>
<keyword evidence="11" id="KW-1185">Reference proteome</keyword>
<keyword evidence="7 9" id="KW-0564">Palmitate</keyword>
<dbReference type="Proteomes" id="UP000230709">
    <property type="component" value="Plasmid pOB3b2"/>
</dbReference>
<evidence type="ECO:0000256" key="6">
    <source>
        <dbReference type="ARBA" id="ARBA00023136"/>
    </source>
</evidence>
<evidence type="ECO:0000256" key="7">
    <source>
        <dbReference type="ARBA" id="ARBA00023139"/>
    </source>
</evidence>
<keyword evidence="8 9" id="KW-0449">Lipoprotein</keyword>
<dbReference type="PANTHER" id="PTHR30203:SF20">
    <property type="entry name" value="MULTIDRUG RESISTANCE OUTER MEMBRANE PROTEIN MDTP-RELATED"/>
    <property type="match status" value="1"/>
</dbReference>
<dbReference type="NCBIfam" id="TIGR01845">
    <property type="entry name" value="outer_NodT"/>
    <property type="match status" value="1"/>
</dbReference>
<keyword evidence="10" id="KW-0614">Plasmid</keyword>
<dbReference type="SUPFAM" id="SSF56954">
    <property type="entry name" value="Outer membrane efflux proteins (OEP)"/>
    <property type="match status" value="1"/>
</dbReference>
<evidence type="ECO:0000256" key="5">
    <source>
        <dbReference type="ARBA" id="ARBA00022729"/>
    </source>
</evidence>
<evidence type="ECO:0000256" key="2">
    <source>
        <dbReference type="ARBA" id="ARBA00007613"/>
    </source>
</evidence>
<dbReference type="InterPro" id="IPR003423">
    <property type="entry name" value="OMP_efflux"/>
</dbReference>
<dbReference type="EMBL" id="CP023739">
    <property type="protein sequence ID" value="ATQ70804.1"/>
    <property type="molecule type" value="Genomic_DNA"/>
</dbReference>
<evidence type="ECO:0000313" key="11">
    <source>
        <dbReference type="Proteomes" id="UP000230709"/>
    </source>
</evidence>
<keyword evidence="3 9" id="KW-1134">Transmembrane beta strand</keyword>
<evidence type="ECO:0000256" key="1">
    <source>
        <dbReference type="ARBA" id="ARBA00004370"/>
    </source>
</evidence>
<dbReference type="InterPro" id="IPR010131">
    <property type="entry name" value="MdtP/NodT-like"/>
</dbReference>
<name>A0A2D2D772_METT3</name>
<reference evidence="11" key="1">
    <citation type="submission" date="2017-10" db="EMBL/GenBank/DDBJ databases">
        <title>Completed PacBio SMRT sequence of Methylosinus trichosporium OB3b reveals presence of a third large plasmid.</title>
        <authorList>
            <person name="Charles T.C."/>
            <person name="Lynch M.D.J."/>
            <person name="Heil J.R."/>
            <person name="Cheng J."/>
        </authorList>
    </citation>
    <scope>NUCLEOTIDE SEQUENCE [LARGE SCALE GENOMIC DNA]</scope>
    <source>
        <strain evidence="11">OB3b</strain>
        <plasmid evidence="11">pob3b2</plasmid>
    </source>
</reference>
<sequence length="519" mass="56068">MRRRRLSVAPAAGLVLLLGGCAEISPNGERAPFLEPPAMSRTLARSGAPIAAPTEAVWPSGEWWRRFRSPELDHIVETALAENQNLKKAMEALRDAEAFSEVEGARLLPFLNADMGMRQSRIPNHGVVASYNPALAGLEKTMAYINPLSLHYEFDFWGKNRAILNAALGEAAAQAAETAEAQLLLTTAISRVYFRIRALARQAATASEMVKLRQDLLALAQTRFRTGIDTADGVTEASAELEVAVKREAGVTAQLDFQQNLLARLMGHGPDAGRGIVGAKTMSPPAAPAVPRQLPVELLAHRPDVAAAMHRAEAAAERIHAAKAEFMPSVDLTIVGGLEASRTSTKIDDLGKFLFRTSAIGYAVNPNIHLPLFQGGSLRGQLEGRRSEYDEAVDDYNETLLRAAQQVADSLASLKETRSETEAQRRLNAAARAELELARSRWSSGLKDKRELLAQANAVLEQVYVLDALDADYLSSHVDLVQALGGGYLEGPEAFAPRPEPEQDRLTPLVDAIEALGGG</sequence>
<dbReference type="AlphaFoldDB" id="A0A2D2D772"/>
<keyword evidence="4 9" id="KW-0812">Transmembrane</keyword>
<dbReference type="Gene3D" id="1.20.1600.10">
    <property type="entry name" value="Outer membrane efflux proteins (OEP)"/>
    <property type="match status" value="1"/>
</dbReference>
<evidence type="ECO:0000313" key="10">
    <source>
        <dbReference type="EMBL" id="ATQ70804.1"/>
    </source>
</evidence>
<keyword evidence="6 9" id="KW-0472">Membrane</keyword>
<accession>A0A2D2D772</accession>
<comment type="similarity">
    <text evidence="2 9">Belongs to the outer membrane factor (OMF) (TC 1.B.17) family.</text>
</comment>
<organism evidence="10 11">
    <name type="scientific">Methylosinus trichosporium (strain ATCC 35070 / NCIMB 11131 / UNIQEM 75 / OB3b)</name>
    <dbReference type="NCBI Taxonomy" id="595536"/>
    <lineage>
        <taxon>Bacteria</taxon>
        <taxon>Pseudomonadati</taxon>
        <taxon>Pseudomonadota</taxon>
        <taxon>Alphaproteobacteria</taxon>
        <taxon>Hyphomicrobiales</taxon>
        <taxon>Methylocystaceae</taxon>
        <taxon>Methylosinus</taxon>
    </lineage>
</organism>
<proteinExistence type="inferred from homology"/>
<dbReference type="GO" id="GO:0015562">
    <property type="term" value="F:efflux transmembrane transporter activity"/>
    <property type="evidence" value="ECO:0007669"/>
    <property type="project" value="InterPro"/>
</dbReference>
<evidence type="ECO:0000256" key="9">
    <source>
        <dbReference type="RuleBase" id="RU362097"/>
    </source>
</evidence>
<evidence type="ECO:0000256" key="4">
    <source>
        <dbReference type="ARBA" id="ARBA00022692"/>
    </source>
</evidence>
<evidence type="ECO:0000256" key="3">
    <source>
        <dbReference type="ARBA" id="ARBA00022452"/>
    </source>
</evidence>
<gene>
    <name evidence="10" type="ORF">CQW49_22800</name>
</gene>
<dbReference type="Gene3D" id="2.20.200.10">
    <property type="entry name" value="Outer membrane efflux proteins (OEP)"/>
    <property type="match status" value="1"/>
</dbReference>
<evidence type="ECO:0000256" key="8">
    <source>
        <dbReference type="ARBA" id="ARBA00023288"/>
    </source>
</evidence>
<dbReference type="GO" id="GO:0005886">
    <property type="term" value="C:plasma membrane"/>
    <property type="evidence" value="ECO:0007669"/>
    <property type="project" value="UniProtKB-SubCell"/>
</dbReference>
<protein>
    <submittedName>
        <fullName evidence="10">RND transporter</fullName>
    </submittedName>
</protein>
<geneLocation type="plasmid" evidence="11">
    <name>pob3b2</name>
</geneLocation>